<organism evidence="10 11">
    <name type="scientific">Janibacter alkaliphilus</name>
    <dbReference type="NCBI Taxonomy" id="1069963"/>
    <lineage>
        <taxon>Bacteria</taxon>
        <taxon>Bacillati</taxon>
        <taxon>Actinomycetota</taxon>
        <taxon>Actinomycetes</taxon>
        <taxon>Micrococcales</taxon>
        <taxon>Intrasporangiaceae</taxon>
        <taxon>Janibacter</taxon>
    </lineage>
</organism>
<feature type="transmembrane region" description="Helical" evidence="8">
    <location>
        <begin position="130"/>
        <end position="153"/>
    </location>
</feature>
<keyword evidence="5 8" id="KW-1133">Transmembrane helix</keyword>
<feature type="compositionally biased region" description="Pro residues" evidence="7">
    <location>
        <begin position="50"/>
        <end position="67"/>
    </location>
</feature>
<evidence type="ECO:0000256" key="4">
    <source>
        <dbReference type="ARBA" id="ARBA00022692"/>
    </source>
</evidence>
<dbReference type="InterPro" id="IPR003362">
    <property type="entry name" value="Bact_transf"/>
</dbReference>
<comment type="subcellular location">
    <subcellularLocation>
        <location evidence="1">Membrane</location>
        <topology evidence="1">Multi-pass membrane protein</topology>
    </subcellularLocation>
</comment>
<evidence type="ECO:0000256" key="5">
    <source>
        <dbReference type="ARBA" id="ARBA00022989"/>
    </source>
</evidence>
<dbReference type="NCBIfam" id="TIGR03025">
    <property type="entry name" value="EPS_sugtrans"/>
    <property type="match status" value="1"/>
</dbReference>
<feature type="transmembrane region" description="Helical" evidence="8">
    <location>
        <begin position="159"/>
        <end position="180"/>
    </location>
</feature>
<keyword evidence="6 8" id="KW-0472">Membrane</keyword>
<dbReference type="Gene3D" id="3.40.50.720">
    <property type="entry name" value="NAD(P)-binding Rossmann-like Domain"/>
    <property type="match status" value="1"/>
</dbReference>
<evidence type="ECO:0000256" key="8">
    <source>
        <dbReference type="SAM" id="Phobius"/>
    </source>
</evidence>
<dbReference type="EMBL" id="JACBZX010000001">
    <property type="protein sequence ID" value="NYG37396.1"/>
    <property type="molecule type" value="Genomic_DNA"/>
</dbReference>
<keyword evidence="4 8" id="KW-0812">Transmembrane</keyword>
<dbReference type="Pfam" id="PF13727">
    <property type="entry name" value="CoA_binding_3"/>
    <property type="match status" value="1"/>
</dbReference>
<evidence type="ECO:0000313" key="10">
    <source>
        <dbReference type="EMBL" id="NYG37396.1"/>
    </source>
</evidence>
<gene>
    <name evidence="10" type="ORF">BJY28_001865</name>
</gene>
<dbReference type="AlphaFoldDB" id="A0A852X2W2"/>
<evidence type="ECO:0000256" key="1">
    <source>
        <dbReference type="ARBA" id="ARBA00004141"/>
    </source>
</evidence>
<comment type="caution">
    <text evidence="10">The sequence shown here is derived from an EMBL/GenBank/DDBJ whole genome shotgun (WGS) entry which is preliminary data.</text>
</comment>
<dbReference type="Pfam" id="PF02397">
    <property type="entry name" value="Bac_transf"/>
    <property type="match status" value="1"/>
</dbReference>
<evidence type="ECO:0000259" key="9">
    <source>
        <dbReference type="Pfam" id="PF02397"/>
    </source>
</evidence>
<dbReference type="GO" id="GO:0016020">
    <property type="term" value="C:membrane"/>
    <property type="evidence" value="ECO:0007669"/>
    <property type="project" value="UniProtKB-SubCell"/>
</dbReference>
<feature type="domain" description="Bacterial sugar transferase" evidence="9">
    <location>
        <begin position="323"/>
        <end position="504"/>
    </location>
</feature>
<evidence type="ECO:0000256" key="2">
    <source>
        <dbReference type="ARBA" id="ARBA00006464"/>
    </source>
</evidence>
<evidence type="ECO:0000256" key="7">
    <source>
        <dbReference type="SAM" id="MobiDB-lite"/>
    </source>
</evidence>
<dbReference type="GO" id="GO:0016780">
    <property type="term" value="F:phosphotransferase activity, for other substituted phosphate groups"/>
    <property type="evidence" value="ECO:0007669"/>
    <property type="project" value="TreeGrafter"/>
</dbReference>
<evidence type="ECO:0000256" key="6">
    <source>
        <dbReference type="ARBA" id="ARBA00023136"/>
    </source>
</evidence>
<accession>A0A852X2W2</accession>
<keyword evidence="11" id="KW-1185">Reference proteome</keyword>
<feature type="compositionally biased region" description="Basic and acidic residues" evidence="7">
    <location>
        <begin position="20"/>
        <end position="35"/>
    </location>
</feature>
<evidence type="ECO:0000256" key="3">
    <source>
        <dbReference type="ARBA" id="ARBA00022679"/>
    </source>
</evidence>
<sequence length="509" mass="55701">MTSTTDPVRPQPAPTRRRLRLPDRAHPPTRTDHPAWRRMATPLSRRHPQPPRPVEGPTPSPASPSTPPARQRRGSLLPLLAADLWGLVVLAVLMPQDLVGLLAVALGVLCVNRATGLYRTRFTENVLDELPRLLLAAVAGIAAGEMTVVVPGLSGLPQAPVLLLAVLSSMVLGRFVAYALRRRAVRRHPERRTRVLILGDGPEAVELGRRMIERTHDGVEPVGLLGEQAQPTTDGLPVLGGFDDFTAVVARERITCVVFAFPRIEEWQLARTIRREQQRLEVYTVPVGYSLGAPASAAHDQIAGIPLVAVAPAERSGAGWQVKRAADVVLSLAALLVLSPVMLATALAVRWEIGPGVIFRQERIGRGGRPFTLLKFTSLTPADDAESATTWNISHDDRIGPVGRFIRATSLDELPQLVNVLRGDMSLVGPRPERPHFVDQYREAYPGYEDRHRAPAGLTGYAAVEGLRGDTSIKDRAHLDNVYIDTWSLWSDAKILMKTVISVVRRDGR</sequence>
<dbReference type="InterPro" id="IPR017475">
    <property type="entry name" value="EPS_sugar_tfrase"/>
</dbReference>
<name>A0A852X2W2_9MICO</name>
<dbReference type="PANTHER" id="PTHR30576">
    <property type="entry name" value="COLANIC BIOSYNTHESIS UDP-GLUCOSE LIPID CARRIER TRANSFERASE"/>
    <property type="match status" value="1"/>
</dbReference>
<dbReference type="Proteomes" id="UP000592181">
    <property type="component" value="Unassembled WGS sequence"/>
</dbReference>
<dbReference type="PANTHER" id="PTHR30576:SF0">
    <property type="entry name" value="UNDECAPRENYL-PHOSPHATE N-ACETYLGALACTOSAMINYL 1-PHOSPHATE TRANSFERASE-RELATED"/>
    <property type="match status" value="1"/>
</dbReference>
<proteinExistence type="inferred from homology"/>
<reference evidence="10 11" key="1">
    <citation type="submission" date="2020-07" db="EMBL/GenBank/DDBJ databases">
        <title>Sequencing the genomes of 1000 actinobacteria strains.</title>
        <authorList>
            <person name="Klenk H.-P."/>
        </authorList>
    </citation>
    <scope>NUCLEOTIDE SEQUENCE [LARGE SCALE GENOMIC DNA]</scope>
    <source>
        <strain evidence="10 11">DSM 24723</strain>
    </source>
</reference>
<feature type="transmembrane region" description="Helical" evidence="8">
    <location>
        <begin position="328"/>
        <end position="351"/>
    </location>
</feature>
<keyword evidence="3 10" id="KW-0808">Transferase</keyword>
<feature type="region of interest" description="Disordered" evidence="7">
    <location>
        <begin position="1"/>
        <end position="72"/>
    </location>
</feature>
<dbReference type="RefSeq" id="WP_179462764.1">
    <property type="nucleotide sequence ID" value="NZ_JACBZX010000001.1"/>
</dbReference>
<evidence type="ECO:0000313" key="11">
    <source>
        <dbReference type="Proteomes" id="UP000592181"/>
    </source>
</evidence>
<protein>
    <submittedName>
        <fullName evidence="10">Exopolysaccharide biosynthesis polyprenyl glycosylphosphotransferase</fullName>
    </submittedName>
</protein>
<comment type="similarity">
    <text evidence="2">Belongs to the bacterial sugar transferase family.</text>
</comment>